<protein>
    <recommendedName>
        <fullName evidence="2">KfrA N-terminal DNA-binding domain-containing protein</fullName>
    </recommendedName>
</protein>
<feature type="domain" description="KfrA N-terminal DNA-binding" evidence="2">
    <location>
        <begin position="3"/>
        <end position="123"/>
    </location>
</feature>
<proteinExistence type="predicted"/>
<dbReference type="RefSeq" id="WP_238311388.1">
    <property type="nucleotide sequence ID" value="NZ_BPQV01000006.1"/>
</dbReference>
<dbReference type="EMBL" id="BPQV01000006">
    <property type="protein sequence ID" value="GJE27536.1"/>
    <property type="molecule type" value="Genomic_DNA"/>
</dbReference>
<accession>A0ABQ4T903</accession>
<organism evidence="3 4">
    <name type="scientific">Methylobacterium organophilum</name>
    <dbReference type="NCBI Taxonomy" id="410"/>
    <lineage>
        <taxon>Bacteria</taxon>
        <taxon>Pseudomonadati</taxon>
        <taxon>Pseudomonadota</taxon>
        <taxon>Alphaproteobacteria</taxon>
        <taxon>Hyphomicrobiales</taxon>
        <taxon>Methylobacteriaceae</taxon>
        <taxon>Methylobacterium</taxon>
    </lineage>
</organism>
<keyword evidence="4" id="KW-1185">Reference proteome</keyword>
<reference evidence="3" key="2">
    <citation type="submission" date="2021-08" db="EMBL/GenBank/DDBJ databases">
        <authorList>
            <person name="Tani A."/>
            <person name="Ola A."/>
            <person name="Ogura Y."/>
            <person name="Katsura K."/>
            <person name="Hayashi T."/>
        </authorList>
    </citation>
    <scope>NUCLEOTIDE SEQUENCE</scope>
    <source>
        <strain evidence="3">NBRC 15689</strain>
    </source>
</reference>
<gene>
    <name evidence="3" type="ORF">LKMONMHP_2396</name>
</gene>
<reference evidence="3" key="1">
    <citation type="journal article" date="2021" name="Front. Microbiol.">
        <title>Comprehensive Comparative Genomics and Phenotyping of Methylobacterium Species.</title>
        <authorList>
            <person name="Alessa O."/>
            <person name="Ogura Y."/>
            <person name="Fujitani Y."/>
            <person name="Takami H."/>
            <person name="Hayashi T."/>
            <person name="Sahin N."/>
            <person name="Tani A."/>
        </authorList>
    </citation>
    <scope>NUCLEOTIDE SEQUENCE</scope>
    <source>
        <strain evidence="3">NBRC 15689</strain>
    </source>
</reference>
<dbReference type="InterPro" id="IPR021104">
    <property type="entry name" value="KfrA_DNA-bd_N"/>
</dbReference>
<comment type="caution">
    <text evidence="3">The sequence shown here is derived from an EMBL/GenBank/DDBJ whole genome shotgun (WGS) entry which is preliminary data.</text>
</comment>
<evidence type="ECO:0000313" key="4">
    <source>
        <dbReference type="Proteomes" id="UP001055156"/>
    </source>
</evidence>
<evidence type="ECO:0000313" key="3">
    <source>
        <dbReference type="EMBL" id="GJE27536.1"/>
    </source>
</evidence>
<name>A0ABQ4T903_METOR</name>
<keyword evidence="1" id="KW-0175">Coiled coil</keyword>
<dbReference type="Proteomes" id="UP001055156">
    <property type="component" value="Unassembled WGS sequence"/>
</dbReference>
<evidence type="ECO:0000256" key="1">
    <source>
        <dbReference type="SAM" id="Coils"/>
    </source>
</evidence>
<feature type="coiled-coil region" evidence="1">
    <location>
        <begin position="110"/>
        <end position="144"/>
    </location>
</feature>
<evidence type="ECO:0000259" key="2">
    <source>
        <dbReference type="Pfam" id="PF11740"/>
    </source>
</evidence>
<sequence>MPTREQVDWAARKVLAAGGRVSLRTVIAALKAGPARGGSFRDVGPLLRDWKAEQAYRPRLVPAGLPERLQGVLGKAAAEMWAAAQAEAAEALLVERGNLEARARAGDDLLEEALGRLDMADAEAARLRERVQRLENRLERVRSEEFWDRVMQEVWEILPAQGAMTPEEILPRIKRRTLRGAALNQEPLTPATLRKKMEVRVNFGHYFEPGERDGYTRKAG</sequence>
<dbReference type="Pfam" id="PF11740">
    <property type="entry name" value="KfrA_N"/>
    <property type="match status" value="1"/>
</dbReference>